<accession>A0AAU7FDX4</accession>
<evidence type="ECO:0000256" key="1">
    <source>
        <dbReference type="SAM" id="MobiDB-lite"/>
    </source>
</evidence>
<dbReference type="InterPro" id="IPR021333">
    <property type="entry name" value="DUF2946"/>
</dbReference>
<dbReference type="AlphaFoldDB" id="A0AAU7FDX4"/>
<evidence type="ECO:0000256" key="2">
    <source>
        <dbReference type="SAM" id="SignalP"/>
    </source>
</evidence>
<feature type="signal peptide" evidence="2">
    <location>
        <begin position="1"/>
        <end position="23"/>
    </location>
</feature>
<name>A0AAU7FDX4_9NEIS</name>
<gene>
    <name evidence="3" type="ORF">ABHF33_07390</name>
</gene>
<reference evidence="3" key="1">
    <citation type="submission" date="2024-05" db="EMBL/GenBank/DDBJ databases">
        <authorList>
            <person name="Yang L."/>
            <person name="Pan L."/>
        </authorList>
    </citation>
    <scope>NUCLEOTIDE SEQUENCE</scope>
    <source>
        <strain evidence="3">FCG-7</strain>
    </source>
</reference>
<protein>
    <submittedName>
        <fullName evidence="3">DUF2946 family protein</fullName>
    </submittedName>
</protein>
<feature type="region of interest" description="Disordered" evidence="1">
    <location>
        <begin position="42"/>
        <end position="71"/>
    </location>
</feature>
<proteinExistence type="predicted"/>
<feature type="chain" id="PRO_5043425527" evidence="2">
    <location>
        <begin position="24"/>
        <end position="118"/>
    </location>
</feature>
<dbReference type="KEGG" id="cmav:ABHF33_07390"/>
<evidence type="ECO:0000313" key="3">
    <source>
        <dbReference type="EMBL" id="XBM02079.1"/>
    </source>
</evidence>
<sequence>MQIFRTFLLILISFALSLSVAAAKEFPSAEDTHSNYHNEMIVSSDHHGSVDDSKVKDHHSADSKKSQGSHCNTCTSAVPLAADITMIAPLRSVQNAATLQVLLSLNTPPPLRPPFFRA</sequence>
<feature type="compositionally biased region" description="Basic and acidic residues" evidence="1">
    <location>
        <begin position="44"/>
        <end position="65"/>
    </location>
</feature>
<organism evidence="3">
    <name type="scientific">Chitinibacter mangrovi</name>
    <dbReference type="NCBI Taxonomy" id="3153927"/>
    <lineage>
        <taxon>Bacteria</taxon>
        <taxon>Pseudomonadati</taxon>
        <taxon>Pseudomonadota</taxon>
        <taxon>Betaproteobacteria</taxon>
        <taxon>Neisseriales</taxon>
        <taxon>Chitinibacteraceae</taxon>
        <taxon>Chitinibacter</taxon>
    </lineage>
</organism>
<keyword evidence="2" id="KW-0732">Signal</keyword>
<dbReference type="EMBL" id="CP157355">
    <property type="protein sequence ID" value="XBM02079.1"/>
    <property type="molecule type" value="Genomic_DNA"/>
</dbReference>
<dbReference type="Pfam" id="PF11162">
    <property type="entry name" value="DUF2946"/>
    <property type="match status" value="1"/>
</dbReference>
<dbReference type="RefSeq" id="WP_348946351.1">
    <property type="nucleotide sequence ID" value="NZ_CP157355.1"/>
</dbReference>